<keyword evidence="5" id="KW-1185">Reference proteome</keyword>
<dbReference type="Pfam" id="PF00443">
    <property type="entry name" value="UCH"/>
    <property type="match status" value="1"/>
</dbReference>
<dbReference type="InterPro" id="IPR024729">
    <property type="entry name" value="USP7_ICP0-binding_dom"/>
</dbReference>
<gene>
    <name evidence="4" type="ORF">GX50_00638</name>
</gene>
<dbReference type="Pfam" id="PF22486">
    <property type="entry name" value="MATH_2"/>
    <property type="match status" value="1"/>
</dbReference>
<dbReference type="GO" id="GO:0005634">
    <property type="term" value="C:nucleus"/>
    <property type="evidence" value="ECO:0007669"/>
    <property type="project" value="TreeGrafter"/>
</dbReference>
<keyword evidence="1" id="KW-0833">Ubl conjugation pathway</keyword>
<dbReference type="SUPFAM" id="SSF54001">
    <property type="entry name" value="Cysteine proteinases"/>
    <property type="match status" value="1"/>
</dbReference>
<dbReference type="VEuPathDB" id="FungiDB:EMCG_06855"/>
<protein>
    <recommendedName>
        <fullName evidence="6">Ubiquitinyl hydrolase 1</fullName>
    </recommendedName>
</protein>
<dbReference type="Gene3D" id="3.90.70.10">
    <property type="entry name" value="Cysteine proteinases"/>
    <property type="match status" value="1"/>
</dbReference>
<dbReference type="Gene3D" id="2.60.210.10">
    <property type="entry name" value="Apoptosis, Tumor Necrosis Factor Receptor Associated Protein 2, Chain A"/>
    <property type="match status" value="1"/>
</dbReference>
<name>A0A2B7ZTE3_9EURO</name>
<accession>A0A2B7ZTE3</accession>
<dbReference type="SUPFAM" id="SSF49599">
    <property type="entry name" value="TRAF domain-like"/>
    <property type="match status" value="1"/>
</dbReference>
<dbReference type="SMART" id="SM00061">
    <property type="entry name" value="MATH"/>
    <property type="match status" value="1"/>
</dbReference>
<dbReference type="GO" id="GO:0004843">
    <property type="term" value="F:cysteine-type deubiquitinase activity"/>
    <property type="evidence" value="ECO:0007669"/>
    <property type="project" value="InterPro"/>
</dbReference>
<dbReference type="STRING" id="73230.A0A2B7ZTE3"/>
<dbReference type="GO" id="GO:0005829">
    <property type="term" value="C:cytosol"/>
    <property type="evidence" value="ECO:0007669"/>
    <property type="project" value="TreeGrafter"/>
</dbReference>
<dbReference type="Gene3D" id="3.10.20.90">
    <property type="entry name" value="Phosphatidylinositol 3-kinase Catalytic Subunit, Chain A, domain 1"/>
    <property type="match status" value="1"/>
</dbReference>
<evidence type="ECO:0008006" key="6">
    <source>
        <dbReference type="Google" id="ProtNLM"/>
    </source>
</evidence>
<dbReference type="InterPro" id="IPR002083">
    <property type="entry name" value="MATH/TRAF_dom"/>
</dbReference>
<dbReference type="GO" id="GO:0031647">
    <property type="term" value="P:regulation of protein stability"/>
    <property type="evidence" value="ECO:0007669"/>
    <property type="project" value="TreeGrafter"/>
</dbReference>
<dbReference type="PROSITE" id="PS50235">
    <property type="entry name" value="USP_3"/>
    <property type="match status" value="1"/>
</dbReference>
<dbReference type="PROSITE" id="PS50144">
    <property type="entry name" value="MATH"/>
    <property type="match status" value="1"/>
</dbReference>
<reference evidence="4 5" key="1">
    <citation type="submission" date="2017-10" db="EMBL/GenBank/DDBJ databases">
        <title>Comparative genomics in systemic dimorphic fungi from Ajellomycetaceae.</title>
        <authorList>
            <person name="Munoz J.F."/>
            <person name="Mcewen J.G."/>
            <person name="Clay O.K."/>
            <person name="Cuomo C.A."/>
        </authorList>
    </citation>
    <scope>NUCLEOTIDE SEQUENCE [LARGE SCALE GENOMIC DNA]</scope>
    <source>
        <strain evidence="4 5">UAMH4076</strain>
    </source>
</reference>
<organism evidence="4 5">
    <name type="scientific">[Emmonsia] crescens</name>
    <dbReference type="NCBI Taxonomy" id="73230"/>
    <lineage>
        <taxon>Eukaryota</taxon>
        <taxon>Fungi</taxon>
        <taxon>Dikarya</taxon>
        <taxon>Ascomycota</taxon>
        <taxon>Pezizomycotina</taxon>
        <taxon>Eurotiomycetes</taxon>
        <taxon>Eurotiomycetidae</taxon>
        <taxon>Onygenales</taxon>
        <taxon>Ajellomycetaceae</taxon>
        <taxon>Emergomyces</taxon>
    </lineage>
</organism>
<dbReference type="EMBL" id="PDND01000007">
    <property type="protein sequence ID" value="PGH36453.1"/>
    <property type="molecule type" value="Genomic_DNA"/>
</dbReference>
<evidence type="ECO:0000259" key="2">
    <source>
        <dbReference type="PROSITE" id="PS50144"/>
    </source>
</evidence>
<dbReference type="GO" id="GO:0016579">
    <property type="term" value="P:protein deubiquitination"/>
    <property type="evidence" value="ECO:0007669"/>
    <property type="project" value="InterPro"/>
</dbReference>
<dbReference type="InterPro" id="IPR001394">
    <property type="entry name" value="Peptidase_C19_UCH"/>
</dbReference>
<comment type="caution">
    <text evidence="4">The sequence shown here is derived from an EMBL/GenBank/DDBJ whole genome shotgun (WGS) entry which is preliminary data.</text>
</comment>
<dbReference type="InterPro" id="IPR038765">
    <property type="entry name" value="Papain-like_cys_pep_sf"/>
</dbReference>
<sequence length="740" mass="85279">MMARLLPADPNLETADQTYFTWRLPNWTELEKTELSPKFECGGSKWRILLYPRGNSNSQHLSIYLKHGFDDGEVPDHWNASVQFSLVLWNTNSPEAYISHKINFRFSVEDPDWGFTRFCELRKLLGHLGDKPSLLGNDEANVTAYVRVIRDHTGTLWHTFQDYDSKKMTGLVGLKNLGSTGYLNVILQCFYFTNIFRKATYQLPLGDESSKNTFLWALQRLFYSLQSDDKSVSTLELTKALGWGPQHLYMQQDVQEMARLLLDRFLNEPKLPDIFRGKSNSYVSIDGVQHSKIEDFLDLSINVQNIRSLEDSLAEYIRERVDEERTQHDIQKTKIGIIFESFPDVFHVHLKRYTYDMAQRQLLKVNDFFTYPEEFDASPYLSADADKSEPWIYRLTGVVVHSGGVQGGRYWAFLRPGANVPFYKFDDERVTRAMLKNAMEDNYGGEGQVTNAYMLIYIRKSRINNIFANVTAADVPAYIKNGLVEDREMAERLKKEKEEQHLYLQINLISATHFRFHSGFDLTSADLGNGDMTALRVRKETLVRDFTQKAAEKMGLEPGCITLWIFISRQNGTRRPHEPLLRANIKIQQAFLDAGFTGTNPQIWVEVIRAETGVPVPVPRATSGEDTILIFVKNFDVVKQTLRGVTSLCVRKDSTVRPHLLTLMEWSEDTRFSVHEEVKPAMILNVDPNTTFERAELGNGDILCVQKLVKRSEYPPNLLAKDVTQYFDNLRNERNKKKYT</sequence>
<dbReference type="AlphaFoldDB" id="A0A2B7ZTE3"/>
<dbReference type="PANTHER" id="PTHR24006:SF644">
    <property type="entry name" value="UBIQUITIN CARBOXYL-TERMINAL HYDROLASE 7"/>
    <property type="match status" value="1"/>
</dbReference>
<feature type="domain" description="MATH" evidence="2">
    <location>
        <begin position="17"/>
        <end position="146"/>
    </location>
</feature>
<evidence type="ECO:0000256" key="1">
    <source>
        <dbReference type="ARBA" id="ARBA00022786"/>
    </source>
</evidence>
<dbReference type="Pfam" id="PF12436">
    <property type="entry name" value="USP7_ICP0_bdg"/>
    <property type="match status" value="1"/>
</dbReference>
<dbReference type="Proteomes" id="UP000226031">
    <property type="component" value="Unassembled WGS sequence"/>
</dbReference>
<dbReference type="InterPro" id="IPR050164">
    <property type="entry name" value="Peptidase_C19"/>
</dbReference>
<proteinExistence type="predicted"/>
<dbReference type="PANTHER" id="PTHR24006">
    <property type="entry name" value="UBIQUITIN CARBOXYL-TERMINAL HYDROLASE"/>
    <property type="match status" value="1"/>
</dbReference>
<evidence type="ECO:0000313" key="5">
    <source>
        <dbReference type="Proteomes" id="UP000226031"/>
    </source>
</evidence>
<dbReference type="InterPro" id="IPR008974">
    <property type="entry name" value="TRAF-like"/>
</dbReference>
<feature type="domain" description="USP" evidence="3">
    <location>
        <begin position="172"/>
        <end position="460"/>
    </location>
</feature>
<dbReference type="InterPro" id="IPR028889">
    <property type="entry name" value="USP"/>
</dbReference>
<evidence type="ECO:0000259" key="3">
    <source>
        <dbReference type="PROSITE" id="PS50235"/>
    </source>
</evidence>
<evidence type="ECO:0000313" key="4">
    <source>
        <dbReference type="EMBL" id="PGH36453.1"/>
    </source>
</evidence>